<dbReference type="Gene3D" id="3.20.20.150">
    <property type="entry name" value="Divalent-metal-dependent TIM barrel enzymes"/>
    <property type="match status" value="1"/>
</dbReference>
<reference evidence="5" key="2">
    <citation type="journal article" date="2019" name="Int. J. Syst. Evol. Microbiol.">
        <title>The Global Catalogue of Microorganisms (GCM) 10K type strain sequencing project: providing services to taxonomists for standard genome sequencing and annotation.</title>
        <authorList>
            <consortium name="The Broad Institute Genomics Platform"/>
            <consortium name="The Broad Institute Genome Sequencing Center for Infectious Disease"/>
            <person name="Wu L."/>
            <person name="Ma J."/>
        </authorList>
    </citation>
    <scope>NUCLEOTIDE SEQUENCE [LARGE SCALE GENOMIC DNA]</scope>
    <source>
        <strain evidence="5">CGMCC 4.5581</strain>
    </source>
</reference>
<dbReference type="AlphaFoldDB" id="A0A846LU14"/>
<dbReference type="PANTHER" id="PTHR12110">
    <property type="entry name" value="HYDROXYPYRUVATE ISOMERASE"/>
    <property type="match status" value="1"/>
</dbReference>
<dbReference type="SUPFAM" id="SSF51658">
    <property type="entry name" value="Xylose isomerase-like"/>
    <property type="match status" value="1"/>
</dbReference>
<reference evidence="2" key="4">
    <citation type="submission" date="2024-05" db="EMBL/GenBank/DDBJ databases">
        <authorList>
            <person name="Sun Q."/>
            <person name="Zhou Y."/>
        </authorList>
    </citation>
    <scope>NUCLEOTIDE SEQUENCE</scope>
    <source>
        <strain evidence="2">CGMCC 4.5581</strain>
    </source>
</reference>
<evidence type="ECO:0000313" key="3">
    <source>
        <dbReference type="EMBL" id="NIH66939.1"/>
    </source>
</evidence>
<dbReference type="GO" id="GO:0016853">
    <property type="term" value="F:isomerase activity"/>
    <property type="evidence" value="ECO:0007669"/>
    <property type="project" value="UniProtKB-KW"/>
</dbReference>
<dbReference type="PANTHER" id="PTHR12110:SF41">
    <property type="entry name" value="INOSOSE DEHYDRATASE"/>
    <property type="match status" value="1"/>
</dbReference>
<protein>
    <submittedName>
        <fullName evidence="2 3">Epimerase</fullName>
        <ecNumber evidence="3">5.1.3.30</ecNumber>
        <ecNumber evidence="3">5.1.3.31</ecNumber>
    </submittedName>
</protein>
<dbReference type="Proteomes" id="UP000648663">
    <property type="component" value="Unassembled WGS sequence"/>
</dbReference>
<feature type="domain" description="Xylose isomerase-like TIM barrel" evidence="1">
    <location>
        <begin position="25"/>
        <end position="279"/>
    </location>
</feature>
<dbReference type="Pfam" id="PF01261">
    <property type="entry name" value="AP_endonuc_2"/>
    <property type="match status" value="1"/>
</dbReference>
<dbReference type="EC" id="5.1.3.31" evidence="3"/>
<evidence type="ECO:0000313" key="2">
    <source>
        <dbReference type="EMBL" id="GGL50544.1"/>
    </source>
</evidence>
<keyword evidence="5" id="KW-1185">Reference proteome</keyword>
<dbReference type="InterPro" id="IPR050312">
    <property type="entry name" value="IolE/XylAMocC-like"/>
</dbReference>
<evidence type="ECO:0000313" key="4">
    <source>
        <dbReference type="Proteomes" id="UP000552836"/>
    </source>
</evidence>
<dbReference type="InterPro" id="IPR013022">
    <property type="entry name" value="Xyl_isomerase-like_TIM-brl"/>
</dbReference>
<accession>A0A846LU14</accession>
<proteinExistence type="predicted"/>
<dbReference type="RefSeq" id="WP_166754444.1">
    <property type="nucleotide sequence ID" value="NZ_BAABJU010000001.1"/>
</dbReference>
<dbReference type="Proteomes" id="UP000552836">
    <property type="component" value="Unassembled WGS sequence"/>
</dbReference>
<dbReference type="EMBL" id="BMMI01000001">
    <property type="protein sequence ID" value="GGL50544.1"/>
    <property type="molecule type" value="Genomic_DNA"/>
</dbReference>
<sequence length="296" mass="31585">MTVTHGVHALVWTGSWTPEEARRAIAATAEAGYDLIEIAPIDPSGFDADMTAGLLQEHGLRVSASLGLSADTDVSSEDPAVVARGRERLAAALGVLRDSGGTTLCGVLYSKLGKYDAPATERGRANSQETIAWLADKAAESGITVALEFCNRYETNIINTTQETLDFIAVVDRPNVMAHLDTYHMNIEEHSFTEAVRAASAAGRLGYVHIGESHRGALGTGSIPWPEFFGALDEVGYEGIATFESFSSEVVHRTLSNDLAIWRNLWTDNHALARDALAFTKAGLAEAAARRGGAQG</sequence>
<dbReference type="EC" id="5.1.3.30" evidence="3"/>
<dbReference type="InterPro" id="IPR036237">
    <property type="entry name" value="Xyl_isomerase-like_sf"/>
</dbReference>
<comment type="caution">
    <text evidence="3">The sequence shown here is derived from an EMBL/GenBank/DDBJ whole genome shotgun (WGS) entry which is preliminary data.</text>
</comment>
<reference evidence="2" key="1">
    <citation type="journal article" date="2014" name="Int. J. Syst. Evol. Microbiol.">
        <title>Complete genome of a new Firmicutes species belonging to the dominant human colonic microbiota ('Ruminococcus bicirculans') reveals two chromosomes and a selective capacity to utilize plant glucans.</title>
        <authorList>
            <consortium name="NISC Comparative Sequencing Program"/>
            <person name="Wegmann U."/>
            <person name="Louis P."/>
            <person name="Goesmann A."/>
            <person name="Henrissat B."/>
            <person name="Duncan S.H."/>
            <person name="Flint H.J."/>
        </authorList>
    </citation>
    <scope>NUCLEOTIDE SEQUENCE</scope>
    <source>
        <strain evidence="2">CGMCC 4.5581</strain>
    </source>
</reference>
<reference evidence="3 4" key="3">
    <citation type="submission" date="2020-02" db="EMBL/GenBank/DDBJ databases">
        <title>Sequencing the genomes of 1000 actinobacteria strains.</title>
        <authorList>
            <person name="Klenk H.-P."/>
        </authorList>
    </citation>
    <scope>NUCLEOTIDE SEQUENCE [LARGE SCALE GENOMIC DNA]</scope>
    <source>
        <strain evidence="3 4">DSM 45201</strain>
    </source>
</reference>
<dbReference type="EMBL" id="JAAMPA010000001">
    <property type="protein sequence ID" value="NIH66939.1"/>
    <property type="molecule type" value="Genomic_DNA"/>
</dbReference>
<gene>
    <name evidence="3" type="ORF">FB380_001385</name>
    <name evidence="2" type="ORF">GCM10011589_03570</name>
</gene>
<keyword evidence="3" id="KW-0413">Isomerase</keyword>
<organism evidence="3 4">
    <name type="scientific">Modestobacter marinus</name>
    <dbReference type="NCBI Taxonomy" id="477641"/>
    <lineage>
        <taxon>Bacteria</taxon>
        <taxon>Bacillati</taxon>
        <taxon>Actinomycetota</taxon>
        <taxon>Actinomycetes</taxon>
        <taxon>Geodermatophilales</taxon>
        <taxon>Geodermatophilaceae</taxon>
        <taxon>Modestobacter</taxon>
    </lineage>
</organism>
<evidence type="ECO:0000259" key="1">
    <source>
        <dbReference type="Pfam" id="PF01261"/>
    </source>
</evidence>
<name>A0A846LU14_9ACTN</name>
<evidence type="ECO:0000313" key="5">
    <source>
        <dbReference type="Proteomes" id="UP000648663"/>
    </source>
</evidence>